<feature type="transmembrane region" description="Helical" evidence="8">
    <location>
        <begin position="111"/>
        <end position="135"/>
    </location>
</feature>
<dbReference type="SUPFAM" id="SSF161098">
    <property type="entry name" value="MetI-like"/>
    <property type="match status" value="2"/>
</dbReference>
<feature type="transmembrane region" description="Helical" evidence="8">
    <location>
        <begin position="250"/>
        <end position="278"/>
    </location>
</feature>
<gene>
    <name evidence="10" type="ORF">H9Q77_03205</name>
</gene>
<dbReference type="Proteomes" id="UP000515981">
    <property type="component" value="Chromosome"/>
</dbReference>
<feature type="transmembrane region" description="Helical" evidence="8">
    <location>
        <begin position="365"/>
        <end position="385"/>
    </location>
</feature>
<feature type="domain" description="ABC transmembrane type-1" evidence="9">
    <location>
        <begin position="36"/>
        <end position="227"/>
    </location>
</feature>
<feature type="transmembrane region" description="Helical" evidence="8">
    <location>
        <begin position="164"/>
        <end position="189"/>
    </location>
</feature>
<evidence type="ECO:0000313" key="10">
    <source>
        <dbReference type="EMBL" id="QNM03168.1"/>
    </source>
</evidence>
<comment type="similarity">
    <text evidence="8">Belongs to the binding-protein-dependent transport system permease family.</text>
</comment>
<organism evidence="10 11">
    <name type="scientific">Simiaoa sunii</name>
    <dbReference type="NCBI Taxonomy" id="2763672"/>
    <lineage>
        <taxon>Bacteria</taxon>
        <taxon>Bacillati</taxon>
        <taxon>Bacillota</taxon>
        <taxon>Clostridia</taxon>
        <taxon>Lachnospirales</taxon>
        <taxon>Lachnospiraceae</taxon>
        <taxon>Simiaoa</taxon>
    </lineage>
</organism>
<dbReference type="AlphaFoldDB" id="A0A7G9FX86"/>
<feature type="transmembrane region" description="Helical" evidence="8">
    <location>
        <begin position="43"/>
        <end position="61"/>
    </location>
</feature>
<accession>A0A7G9FX86</accession>
<feature type="transmembrane region" description="Helical" evidence="8">
    <location>
        <begin position="329"/>
        <end position="353"/>
    </location>
</feature>
<dbReference type="GO" id="GO:0055085">
    <property type="term" value="P:transmembrane transport"/>
    <property type="evidence" value="ECO:0007669"/>
    <property type="project" value="InterPro"/>
</dbReference>
<dbReference type="CDD" id="cd06261">
    <property type="entry name" value="TM_PBP2"/>
    <property type="match status" value="2"/>
</dbReference>
<feature type="transmembrane region" description="Helical" evidence="8">
    <location>
        <begin position="298"/>
        <end position="322"/>
    </location>
</feature>
<evidence type="ECO:0000256" key="7">
    <source>
        <dbReference type="ARBA" id="ARBA00023136"/>
    </source>
</evidence>
<feature type="transmembrane region" description="Helical" evidence="8">
    <location>
        <begin position="465"/>
        <end position="488"/>
    </location>
</feature>
<evidence type="ECO:0000256" key="8">
    <source>
        <dbReference type="RuleBase" id="RU363032"/>
    </source>
</evidence>
<dbReference type="InterPro" id="IPR000515">
    <property type="entry name" value="MetI-like"/>
</dbReference>
<reference evidence="10 11" key="1">
    <citation type="submission" date="2020-08" db="EMBL/GenBank/DDBJ databases">
        <authorList>
            <person name="Liu C."/>
            <person name="Sun Q."/>
        </authorList>
    </citation>
    <scope>NUCLEOTIDE SEQUENCE [LARGE SCALE GENOMIC DNA]</scope>
    <source>
        <strain evidence="10 11">NSJ-8</strain>
    </source>
</reference>
<dbReference type="EMBL" id="CP060633">
    <property type="protein sequence ID" value="QNM03168.1"/>
    <property type="molecule type" value="Genomic_DNA"/>
</dbReference>
<evidence type="ECO:0000259" key="9">
    <source>
        <dbReference type="PROSITE" id="PS50928"/>
    </source>
</evidence>
<keyword evidence="4" id="KW-0997">Cell inner membrane</keyword>
<keyword evidence="2 8" id="KW-0813">Transport</keyword>
<dbReference type="GO" id="GO:0005886">
    <property type="term" value="C:plasma membrane"/>
    <property type="evidence" value="ECO:0007669"/>
    <property type="project" value="UniProtKB-SubCell"/>
</dbReference>
<dbReference type="Gene3D" id="1.10.3720.10">
    <property type="entry name" value="MetI-like"/>
    <property type="match status" value="2"/>
</dbReference>
<dbReference type="PANTHER" id="PTHR43357">
    <property type="entry name" value="INNER MEMBRANE ABC TRANSPORTER PERMEASE PROTEIN YDCV"/>
    <property type="match status" value="1"/>
</dbReference>
<evidence type="ECO:0000256" key="2">
    <source>
        <dbReference type="ARBA" id="ARBA00022448"/>
    </source>
</evidence>
<evidence type="ECO:0000256" key="6">
    <source>
        <dbReference type="ARBA" id="ARBA00022989"/>
    </source>
</evidence>
<feature type="transmembrane region" description="Helical" evidence="8">
    <location>
        <begin position="411"/>
        <end position="433"/>
    </location>
</feature>
<dbReference type="InterPro" id="IPR035906">
    <property type="entry name" value="MetI-like_sf"/>
</dbReference>
<keyword evidence="3" id="KW-1003">Cell membrane</keyword>
<evidence type="ECO:0000256" key="3">
    <source>
        <dbReference type="ARBA" id="ARBA00022475"/>
    </source>
</evidence>
<keyword evidence="5 8" id="KW-0812">Transmembrane</keyword>
<keyword evidence="7 8" id="KW-0472">Membrane</keyword>
<sequence length="500" mass="56336">MSILPYIIMVWLPLFFSWRETVEQIRLPDARQIGLLLNSVKLGGLAALLTCVLGGLAANYIHKGWLSDRWYRYFFVLLMPVPYYIYALSWMYLIRVLSFIRPGILKYSAQGFGACLFVETMTYLPITTLLILSALEMCNRQSEEMAMVYQKSSKVLWKNILPEILPYIVAAFAAVFILSVTDFSVPSMFQYNTYVLDLYSTYGRTGSSANAYAMSFPLLILLLLPLAFVQQAIRKLNKPQRSESFVKCKYPVWLQGIMNVSFGLLVCQVLLPVITFTITSEGMQNIWKSFDMIYEQAGVTLIIASLAALIAVVCVIPAAVFLANCENGLIWMIMLGSMAIPGSLQAMGLLNVVNGSWTHWLSTSLLMPALGCAIHYMPIALIILVSTMKRIDRKSIELAVLYEQNRYEKTLLELGMLLPGILSSFLLVFFLSFGEEGIMLVLMPPGAETVSVKIYNYLHYGASEYVSGFCLWVTLFLFLLEVIPVCFIRKRYGGHHAKSD</sequence>
<dbReference type="PROSITE" id="PS50928">
    <property type="entry name" value="ABC_TM1"/>
    <property type="match status" value="2"/>
</dbReference>
<proteinExistence type="inferred from homology"/>
<feature type="transmembrane region" description="Helical" evidence="8">
    <location>
        <begin position="73"/>
        <end position="91"/>
    </location>
</feature>
<feature type="transmembrane region" description="Helical" evidence="8">
    <location>
        <begin position="209"/>
        <end position="229"/>
    </location>
</feature>
<evidence type="ECO:0000256" key="1">
    <source>
        <dbReference type="ARBA" id="ARBA00004429"/>
    </source>
</evidence>
<dbReference type="Pfam" id="PF00528">
    <property type="entry name" value="BPD_transp_1"/>
    <property type="match status" value="1"/>
</dbReference>
<protein>
    <submittedName>
        <fullName evidence="10">Iron ABC transporter permease</fullName>
    </submittedName>
</protein>
<evidence type="ECO:0000256" key="5">
    <source>
        <dbReference type="ARBA" id="ARBA00022692"/>
    </source>
</evidence>
<dbReference type="KEGG" id="ssun:H9Q77_03205"/>
<keyword evidence="6 8" id="KW-1133">Transmembrane helix</keyword>
<keyword evidence="11" id="KW-1185">Reference proteome</keyword>
<evidence type="ECO:0000313" key="11">
    <source>
        <dbReference type="Proteomes" id="UP000515981"/>
    </source>
</evidence>
<comment type="subcellular location">
    <subcellularLocation>
        <location evidence="1">Cell inner membrane</location>
        <topology evidence="1">Multi-pass membrane protein</topology>
    </subcellularLocation>
    <subcellularLocation>
        <location evidence="8">Cell membrane</location>
        <topology evidence="8">Multi-pass membrane protein</topology>
    </subcellularLocation>
</comment>
<feature type="domain" description="ABC transmembrane type-1" evidence="9">
    <location>
        <begin position="297"/>
        <end position="484"/>
    </location>
</feature>
<dbReference type="PANTHER" id="PTHR43357:SF3">
    <property type="entry name" value="FE(3+)-TRANSPORT SYSTEM PERMEASE PROTEIN FBPB 2"/>
    <property type="match status" value="1"/>
</dbReference>
<evidence type="ECO:0000256" key="4">
    <source>
        <dbReference type="ARBA" id="ARBA00022519"/>
    </source>
</evidence>
<name>A0A7G9FX86_9FIRM</name>